<dbReference type="EMBL" id="KV722743">
    <property type="protein sequence ID" value="OCH84002.1"/>
    <property type="molecule type" value="Genomic_DNA"/>
</dbReference>
<dbReference type="OrthoDB" id="6513042at2759"/>
<dbReference type="PANTHER" id="PTHR45418:SF1">
    <property type="entry name" value="CANCER_TESTIS ANTIGEN 55"/>
    <property type="match status" value="1"/>
</dbReference>
<feature type="region of interest" description="Disordered" evidence="3">
    <location>
        <begin position="222"/>
        <end position="269"/>
    </location>
</feature>
<dbReference type="Pfam" id="PF13087">
    <property type="entry name" value="AAA_12"/>
    <property type="match status" value="1"/>
</dbReference>
<name>A0A8E2AL63_9APHY</name>
<gene>
    <name evidence="5" type="ORF">OBBRIDRAFT_840039</name>
</gene>
<dbReference type="GO" id="GO:0005737">
    <property type="term" value="C:cytoplasm"/>
    <property type="evidence" value="ECO:0007669"/>
    <property type="project" value="UniProtKB-SubCell"/>
</dbReference>
<dbReference type="SUPFAM" id="SSF52540">
    <property type="entry name" value="P-loop containing nucleoside triphosphate hydrolases"/>
    <property type="match status" value="1"/>
</dbReference>
<dbReference type="InterPro" id="IPR047187">
    <property type="entry name" value="SF1_C_Upf1"/>
</dbReference>
<evidence type="ECO:0000313" key="5">
    <source>
        <dbReference type="EMBL" id="OCH84002.1"/>
    </source>
</evidence>
<evidence type="ECO:0000259" key="4">
    <source>
        <dbReference type="Pfam" id="PF13087"/>
    </source>
</evidence>
<protein>
    <recommendedName>
        <fullName evidence="4">DNA2/NAM7 helicase-like C-terminal domain-containing protein</fullName>
    </recommendedName>
</protein>
<evidence type="ECO:0000256" key="2">
    <source>
        <dbReference type="ARBA" id="ARBA00022490"/>
    </source>
</evidence>
<sequence>MGISWAALPLYGPLVTSLGLSDDADIPRPSGINLDWLDATSLALPENKDTRGIRYVELLRTIYRLSSSSSSLPLLSTHLFRILFVNLGVDALQSLRADHRFRISGEEIGIIAPYNAQCRKIRMALKGVADEIKVGSVEEFQGQERRVIIISSVRSSREFVNYDLKHTLGFVANPRRFNVAVTRAKALLVVIGDPSVLSLDPLWRSFLNYVHVNGTSRPSITPFGSDAITEDGKATRQPGTPAPLWTIPEAAAEDEDADANVDRPWREVE</sequence>
<dbReference type="CDD" id="cd18808">
    <property type="entry name" value="SF1_C_Upf1"/>
    <property type="match status" value="1"/>
</dbReference>
<dbReference type="InterPro" id="IPR041679">
    <property type="entry name" value="DNA2/NAM7-like_C"/>
</dbReference>
<proteinExistence type="predicted"/>
<dbReference type="PANTHER" id="PTHR45418">
    <property type="entry name" value="CANCER/TESTIS ANTIGEN 55"/>
    <property type="match status" value="1"/>
</dbReference>
<evidence type="ECO:0000313" key="6">
    <source>
        <dbReference type="Proteomes" id="UP000250043"/>
    </source>
</evidence>
<dbReference type="Gene3D" id="3.40.50.300">
    <property type="entry name" value="P-loop containing nucleotide triphosphate hydrolases"/>
    <property type="match status" value="1"/>
</dbReference>
<keyword evidence="2" id="KW-0963">Cytoplasm</keyword>
<dbReference type="AlphaFoldDB" id="A0A8E2AL63"/>
<feature type="domain" description="DNA2/NAM7 helicase-like C-terminal" evidence="4">
    <location>
        <begin position="91"/>
        <end position="194"/>
    </location>
</feature>
<organism evidence="5 6">
    <name type="scientific">Obba rivulosa</name>
    <dbReference type="NCBI Taxonomy" id="1052685"/>
    <lineage>
        <taxon>Eukaryota</taxon>
        <taxon>Fungi</taxon>
        <taxon>Dikarya</taxon>
        <taxon>Basidiomycota</taxon>
        <taxon>Agaricomycotina</taxon>
        <taxon>Agaricomycetes</taxon>
        <taxon>Polyporales</taxon>
        <taxon>Gelatoporiaceae</taxon>
        <taxon>Obba</taxon>
    </lineage>
</organism>
<dbReference type="InterPro" id="IPR027417">
    <property type="entry name" value="P-loop_NTPase"/>
</dbReference>
<comment type="subcellular location">
    <subcellularLocation>
        <location evidence="1">Cytoplasm</location>
    </subcellularLocation>
</comment>
<keyword evidence="6" id="KW-1185">Reference proteome</keyword>
<dbReference type="Proteomes" id="UP000250043">
    <property type="component" value="Unassembled WGS sequence"/>
</dbReference>
<reference evidence="5 6" key="1">
    <citation type="submission" date="2016-07" db="EMBL/GenBank/DDBJ databases">
        <title>Draft genome of the white-rot fungus Obba rivulosa 3A-2.</title>
        <authorList>
            <consortium name="DOE Joint Genome Institute"/>
            <person name="Miettinen O."/>
            <person name="Riley R."/>
            <person name="Acob R."/>
            <person name="Barry K."/>
            <person name="Cullen D."/>
            <person name="De Vries R."/>
            <person name="Hainaut M."/>
            <person name="Hatakka A."/>
            <person name="Henrissat B."/>
            <person name="Hilden K."/>
            <person name="Kuo R."/>
            <person name="Labutti K."/>
            <person name="Lipzen A."/>
            <person name="Makela M.R."/>
            <person name="Sandor L."/>
            <person name="Spatafora J.W."/>
            <person name="Grigoriev I.V."/>
            <person name="Hibbett D.S."/>
        </authorList>
    </citation>
    <scope>NUCLEOTIDE SEQUENCE [LARGE SCALE GENOMIC DNA]</scope>
    <source>
        <strain evidence="5 6">3A-2</strain>
    </source>
</reference>
<accession>A0A8E2AL63</accession>
<evidence type="ECO:0000256" key="3">
    <source>
        <dbReference type="SAM" id="MobiDB-lite"/>
    </source>
</evidence>
<feature type="compositionally biased region" description="Basic and acidic residues" evidence="3">
    <location>
        <begin position="260"/>
        <end position="269"/>
    </location>
</feature>
<evidence type="ECO:0000256" key="1">
    <source>
        <dbReference type="ARBA" id="ARBA00004496"/>
    </source>
</evidence>